<keyword evidence="2" id="KW-0812">Transmembrane</keyword>
<dbReference type="Proteomes" id="UP001321749">
    <property type="component" value="Unassembled WGS sequence"/>
</dbReference>
<dbReference type="PANTHER" id="PTHR39466:SF1">
    <property type="entry name" value="RGS DOMAIN-CONTAINING PROTEIN"/>
    <property type="match status" value="1"/>
</dbReference>
<evidence type="ECO:0000313" key="3">
    <source>
        <dbReference type="EMBL" id="KAK4458942.1"/>
    </source>
</evidence>
<feature type="transmembrane region" description="Helical" evidence="2">
    <location>
        <begin position="242"/>
        <end position="263"/>
    </location>
</feature>
<evidence type="ECO:0000313" key="4">
    <source>
        <dbReference type="Proteomes" id="UP001321749"/>
    </source>
</evidence>
<evidence type="ECO:0000256" key="1">
    <source>
        <dbReference type="SAM" id="MobiDB-lite"/>
    </source>
</evidence>
<keyword evidence="4" id="KW-1185">Reference proteome</keyword>
<name>A0AAV9HDP1_9PEZI</name>
<keyword evidence="2" id="KW-0472">Membrane</keyword>
<reference evidence="3" key="2">
    <citation type="submission" date="2023-06" db="EMBL/GenBank/DDBJ databases">
        <authorList>
            <consortium name="Lawrence Berkeley National Laboratory"/>
            <person name="Mondo S.J."/>
            <person name="Hensen N."/>
            <person name="Bonometti L."/>
            <person name="Westerberg I."/>
            <person name="Brannstrom I.O."/>
            <person name="Guillou S."/>
            <person name="Cros-Aarteil S."/>
            <person name="Calhoun S."/>
            <person name="Haridas S."/>
            <person name="Kuo A."/>
            <person name="Pangilinan J."/>
            <person name="Riley R."/>
            <person name="Labutti K."/>
            <person name="Andreopoulos B."/>
            <person name="Lipzen A."/>
            <person name="Chen C."/>
            <person name="Yanf M."/>
            <person name="Daum C."/>
            <person name="Ng V."/>
            <person name="Clum A."/>
            <person name="Steindorff A."/>
            <person name="Ohm R."/>
            <person name="Martin F."/>
            <person name="Silar P."/>
            <person name="Natvig D."/>
            <person name="Lalanne C."/>
            <person name="Gautier V."/>
            <person name="Ament-Velasquez S.L."/>
            <person name="Kruys A."/>
            <person name="Hutchinson M.I."/>
            <person name="Powell A.J."/>
            <person name="Barry K."/>
            <person name="Miller A.N."/>
            <person name="Grigoriev I.V."/>
            <person name="Debuchy R."/>
            <person name="Gladieux P."/>
            <person name="Thoren M.H."/>
            <person name="Johannesson H."/>
        </authorList>
    </citation>
    <scope>NUCLEOTIDE SEQUENCE</scope>
    <source>
        <strain evidence="3">PSN324</strain>
    </source>
</reference>
<reference evidence="3" key="1">
    <citation type="journal article" date="2023" name="Mol. Phylogenet. Evol.">
        <title>Genome-scale phylogeny and comparative genomics of the fungal order Sordariales.</title>
        <authorList>
            <person name="Hensen N."/>
            <person name="Bonometti L."/>
            <person name="Westerberg I."/>
            <person name="Brannstrom I.O."/>
            <person name="Guillou S."/>
            <person name="Cros-Aarteil S."/>
            <person name="Calhoun S."/>
            <person name="Haridas S."/>
            <person name="Kuo A."/>
            <person name="Mondo S."/>
            <person name="Pangilinan J."/>
            <person name="Riley R."/>
            <person name="LaButti K."/>
            <person name="Andreopoulos B."/>
            <person name="Lipzen A."/>
            <person name="Chen C."/>
            <person name="Yan M."/>
            <person name="Daum C."/>
            <person name="Ng V."/>
            <person name="Clum A."/>
            <person name="Steindorff A."/>
            <person name="Ohm R.A."/>
            <person name="Martin F."/>
            <person name="Silar P."/>
            <person name="Natvig D.O."/>
            <person name="Lalanne C."/>
            <person name="Gautier V."/>
            <person name="Ament-Velasquez S.L."/>
            <person name="Kruys A."/>
            <person name="Hutchinson M.I."/>
            <person name="Powell A.J."/>
            <person name="Barry K."/>
            <person name="Miller A.N."/>
            <person name="Grigoriev I.V."/>
            <person name="Debuchy R."/>
            <person name="Gladieux P."/>
            <person name="Hiltunen Thoren M."/>
            <person name="Johannesson H."/>
        </authorList>
    </citation>
    <scope>NUCLEOTIDE SEQUENCE</scope>
    <source>
        <strain evidence="3">PSN324</strain>
    </source>
</reference>
<dbReference type="AlphaFoldDB" id="A0AAV9HDP1"/>
<dbReference type="EMBL" id="MU865051">
    <property type="protein sequence ID" value="KAK4458942.1"/>
    <property type="molecule type" value="Genomic_DNA"/>
</dbReference>
<comment type="caution">
    <text evidence="3">The sequence shown here is derived from an EMBL/GenBank/DDBJ whole genome shotgun (WGS) entry which is preliminary data.</text>
</comment>
<proteinExistence type="predicted"/>
<keyword evidence="2" id="KW-1133">Transmembrane helix</keyword>
<evidence type="ECO:0008006" key="5">
    <source>
        <dbReference type="Google" id="ProtNLM"/>
    </source>
</evidence>
<evidence type="ECO:0000256" key="2">
    <source>
        <dbReference type="SAM" id="Phobius"/>
    </source>
</evidence>
<feature type="compositionally biased region" description="Low complexity" evidence="1">
    <location>
        <begin position="126"/>
        <end position="146"/>
    </location>
</feature>
<dbReference type="InterPro" id="IPR036305">
    <property type="entry name" value="RGS_sf"/>
</dbReference>
<protein>
    <recommendedName>
        <fullName evidence="5">RGS domain-containing protein</fullName>
    </recommendedName>
</protein>
<dbReference type="PANTHER" id="PTHR39466">
    <property type="entry name" value="RGS DOMAIN-CONTAINING PROTEIN"/>
    <property type="match status" value="1"/>
</dbReference>
<feature type="region of interest" description="Disordered" evidence="1">
    <location>
        <begin position="116"/>
        <end position="154"/>
    </location>
</feature>
<feature type="transmembrane region" description="Helical" evidence="2">
    <location>
        <begin position="316"/>
        <end position="338"/>
    </location>
</feature>
<gene>
    <name evidence="3" type="ORF">QBC42DRAFT_232777</name>
</gene>
<sequence length="344" mass="38453">MADFDPAPISHGWIPKGLSFEEVIKNKTASPCSLTDFMDYLYYVEHNAESLQFFLWYFDYVQRWSQLLPRQKALSPAWDPEKASEPNSRFITYSHKRARSLKMKKILNIMGMSSQGPVELNDDNESQSGQSSTTSSVSSSLLSPSSCTPPKPDWKPFTIPPLQTELTLIIRHYLTSSATSPRFLSRLSGSDLQACLRASQHTTHPSALLPAFMTCESLLRSASHPAFVSWARGNANRERISFLKFLAAVLVALGTAADAVLILSRLSPVFQTFGPRNDYSLPPLEEGNNKKGFREKIWDHTILVEDKHLMMLQDRAVFFSILWAGVLASGLTVGSLFVPRGGMF</sequence>
<accession>A0AAV9HDP1</accession>
<organism evidence="3 4">
    <name type="scientific">Cladorrhinum samala</name>
    <dbReference type="NCBI Taxonomy" id="585594"/>
    <lineage>
        <taxon>Eukaryota</taxon>
        <taxon>Fungi</taxon>
        <taxon>Dikarya</taxon>
        <taxon>Ascomycota</taxon>
        <taxon>Pezizomycotina</taxon>
        <taxon>Sordariomycetes</taxon>
        <taxon>Sordariomycetidae</taxon>
        <taxon>Sordariales</taxon>
        <taxon>Podosporaceae</taxon>
        <taxon>Cladorrhinum</taxon>
    </lineage>
</organism>
<dbReference type="SUPFAM" id="SSF48097">
    <property type="entry name" value="Regulator of G-protein signaling, RGS"/>
    <property type="match status" value="1"/>
</dbReference>